<reference evidence="17 18" key="1">
    <citation type="submission" date="2020-04" db="EMBL/GenBank/DDBJ databases">
        <title>Genomic insights into acetone-butanol-ethanol (ABE) fermentation by sequencing solventogenic clostridia strains.</title>
        <authorList>
            <person name="Brown S."/>
        </authorList>
    </citation>
    <scope>NUCLEOTIDE SEQUENCE [LARGE SCALE GENOMIC DNA]</scope>
    <source>
        <strain evidence="17 18">DJ011</strain>
    </source>
</reference>
<dbReference type="Proteomes" id="UP000563151">
    <property type="component" value="Unassembled WGS sequence"/>
</dbReference>
<keyword evidence="9 12" id="KW-0573">Peptidoglycan synthesis</keyword>
<feature type="binding site" evidence="12">
    <location>
        <position position="179"/>
    </location>
    <ligand>
        <name>UDP-N-acetyl-alpha-D-muramoyl-L-alanyl-D-glutamate</name>
        <dbReference type="ChEBI" id="CHEBI:83900"/>
    </ligand>
</feature>
<evidence type="ECO:0000313" key="17">
    <source>
        <dbReference type="EMBL" id="MBC2396624.1"/>
    </source>
</evidence>
<dbReference type="PANTHER" id="PTHR23135:SF4">
    <property type="entry name" value="UDP-N-ACETYLMURAMOYL-L-ALANYL-D-GLUTAMATE--2,6-DIAMINOPIMELATE LIGASE MURE HOMOLOG, CHLOROPLASTIC"/>
    <property type="match status" value="1"/>
</dbReference>
<dbReference type="NCBIfam" id="NF001124">
    <property type="entry name" value="PRK00139.1-2"/>
    <property type="match status" value="1"/>
</dbReference>
<protein>
    <recommendedName>
        <fullName evidence="12">UDP-N-acetylmuramoyl-L-alanyl-D-glutamate--2,6-diaminopimelate ligase</fullName>
        <ecNumber evidence="12">6.3.2.13</ecNumber>
    </recommendedName>
    <alternativeName>
        <fullName evidence="12">Meso-A2pm-adding enzyme</fullName>
    </alternativeName>
    <alternativeName>
        <fullName evidence="12">Meso-diaminopimelate-adding enzyme</fullName>
    </alternativeName>
    <alternativeName>
        <fullName evidence="12">UDP-MurNAc-L-Ala-D-Glu:meso-diaminopimelate ligase</fullName>
    </alternativeName>
    <alternativeName>
        <fullName evidence="12">UDP-MurNAc-tripeptide synthetase</fullName>
    </alternativeName>
    <alternativeName>
        <fullName evidence="12">UDP-N-acetylmuramyl-tripeptide synthetase</fullName>
    </alternativeName>
</protein>
<dbReference type="GO" id="GO:0071555">
    <property type="term" value="P:cell wall organization"/>
    <property type="evidence" value="ECO:0007669"/>
    <property type="project" value="UniProtKB-KW"/>
</dbReference>
<dbReference type="InterPro" id="IPR035911">
    <property type="entry name" value="MurE/MurF_N"/>
</dbReference>
<dbReference type="GO" id="GO:0005737">
    <property type="term" value="C:cytoplasm"/>
    <property type="evidence" value="ECO:0007669"/>
    <property type="project" value="UniProtKB-SubCell"/>
</dbReference>
<name>A0A923IZG6_CLOTT</name>
<dbReference type="InterPro" id="IPR004101">
    <property type="entry name" value="Mur_ligase_C"/>
</dbReference>
<evidence type="ECO:0000256" key="2">
    <source>
        <dbReference type="ARBA" id="ARBA00005898"/>
    </source>
</evidence>
<comment type="caution">
    <text evidence="12">Lacks conserved residue(s) required for the propagation of feature annotation.</text>
</comment>
<dbReference type="NCBIfam" id="NF001126">
    <property type="entry name" value="PRK00139.1-4"/>
    <property type="match status" value="1"/>
</dbReference>
<evidence type="ECO:0000256" key="11">
    <source>
        <dbReference type="ARBA" id="ARBA00023316"/>
    </source>
</evidence>
<feature type="binding site" evidence="12">
    <location>
        <position position="30"/>
    </location>
    <ligand>
        <name>UDP-N-acetyl-alpha-D-muramoyl-L-alanyl-D-glutamate</name>
        <dbReference type="ChEBI" id="CHEBI:83900"/>
    </ligand>
</feature>
<gene>
    <name evidence="12" type="primary">murE</name>
    <name evidence="17" type="ORF">HGG79_02365</name>
</gene>
<feature type="binding site" evidence="12">
    <location>
        <begin position="110"/>
        <end position="116"/>
    </location>
    <ligand>
        <name>ATP</name>
        <dbReference type="ChEBI" id="CHEBI:30616"/>
    </ligand>
</feature>
<keyword evidence="6 12" id="KW-0547">Nucleotide-binding</keyword>
<comment type="PTM">
    <text evidence="12">Carboxylation is probably crucial for Mg(2+) binding and, consequently, for the gamma-phosphate positioning of ATP.</text>
</comment>
<feature type="domain" description="Mur ligase central" evidence="16">
    <location>
        <begin position="108"/>
        <end position="304"/>
    </location>
</feature>
<dbReference type="GO" id="GO:0000287">
    <property type="term" value="F:magnesium ion binding"/>
    <property type="evidence" value="ECO:0007669"/>
    <property type="project" value="UniProtKB-UniRule"/>
</dbReference>
<evidence type="ECO:0000256" key="4">
    <source>
        <dbReference type="ARBA" id="ARBA00022598"/>
    </source>
</evidence>
<dbReference type="Gene3D" id="3.40.1390.10">
    <property type="entry name" value="MurE/MurF, N-terminal domain"/>
    <property type="match status" value="1"/>
</dbReference>
<dbReference type="Pfam" id="PF01225">
    <property type="entry name" value="Mur_ligase"/>
    <property type="match status" value="1"/>
</dbReference>
<evidence type="ECO:0000256" key="8">
    <source>
        <dbReference type="ARBA" id="ARBA00022960"/>
    </source>
</evidence>
<evidence type="ECO:0000256" key="10">
    <source>
        <dbReference type="ARBA" id="ARBA00023306"/>
    </source>
</evidence>
<dbReference type="InterPro" id="IPR013221">
    <property type="entry name" value="Mur_ligase_cen"/>
</dbReference>
<evidence type="ECO:0000313" key="18">
    <source>
        <dbReference type="Proteomes" id="UP000563151"/>
    </source>
</evidence>
<keyword evidence="10 12" id="KW-0131">Cell cycle</keyword>
<dbReference type="InterPro" id="IPR000713">
    <property type="entry name" value="Mur_ligase_N"/>
</dbReference>
<dbReference type="SUPFAM" id="SSF53623">
    <property type="entry name" value="MurD-like peptide ligases, catalytic domain"/>
    <property type="match status" value="1"/>
</dbReference>
<dbReference type="GO" id="GO:0009252">
    <property type="term" value="P:peptidoglycan biosynthetic process"/>
    <property type="evidence" value="ECO:0007669"/>
    <property type="project" value="UniProtKB-UniRule"/>
</dbReference>
<dbReference type="Pfam" id="PF02875">
    <property type="entry name" value="Mur_ligase_C"/>
    <property type="match status" value="1"/>
</dbReference>
<keyword evidence="4 12" id="KW-0436">Ligase</keyword>
<comment type="subcellular location">
    <subcellularLocation>
        <location evidence="12 13">Cytoplasm</location>
    </subcellularLocation>
</comment>
<dbReference type="InterPro" id="IPR005761">
    <property type="entry name" value="UDP-N-AcMur-Glu-dNH2Pim_ligase"/>
</dbReference>
<keyword evidence="5 12" id="KW-0132">Cell division</keyword>
<dbReference type="InterPro" id="IPR018109">
    <property type="entry name" value="Folylpolyglutamate_synth_CS"/>
</dbReference>
<feature type="modified residue" description="N6-carboxylysine" evidence="12">
    <location>
        <position position="219"/>
    </location>
</feature>
<evidence type="ECO:0000259" key="15">
    <source>
        <dbReference type="Pfam" id="PF02875"/>
    </source>
</evidence>
<evidence type="ECO:0000259" key="16">
    <source>
        <dbReference type="Pfam" id="PF08245"/>
    </source>
</evidence>
<comment type="cofactor">
    <cofactor evidence="12">
        <name>Mg(2+)</name>
        <dbReference type="ChEBI" id="CHEBI:18420"/>
    </cofactor>
</comment>
<evidence type="ECO:0000256" key="13">
    <source>
        <dbReference type="RuleBase" id="RU004135"/>
    </source>
</evidence>
<dbReference type="GO" id="GO:0051301">
    <property type="term" value="P:cell division"/>
    <property type="evidence" value="ECO:0007669"/>
    <property type="project" value="UniProtKB-KW"/>
</dbReference>
<evidence type="ECO:0000256" key="9">
    <source>
        <dbReference type="ARBA" id="ARBA00022984"/>
    </source>
</evidence>
<comment type="pathway">
    <text evidence="1 12 13">Cell wall biogenesis; peptidoglycan biosynthesis.</text>
</comment>
<evidence type="ECO:0000256" key="12">
    <source>
        <dbReference type="HAMAP-Rule" id="MF_00208"/>
    </source>
</evidence>
<keyword evidence="12" id="KW-0460">Magnesium</keyword>
<dbReference type="EMBL" id="JAAZWO010000002">
    <property type="protein sequence ID" value="MBC2396624.1"/>
    <property type="molecule type" value="Genomic_DNA"/>
</dbReference>
<comment type="catalytic activity">
    <reaction evidence="12">
        <text>UDP-N-acetyl-alpha-D-muramoyl-L-alanyl-D-glutamate + meso-2,6-diaminopimelate + ATP = UDP-N-acetyl-alpha-D-muramoyl-L-alanyl-gamma-D-glutamyl-meso-2,6-diaminopimelate + ADP + phosphate + H(+)</text>
        <dbReference type="Rhea" id="RHEA:23676"/>
        <dbReference type="ChEBI" id="CHEBI:15378"/>
        <dbReference type="ChEBI" id="CHEBI:30616"/>
        <dbReference type="ChEBI" id="CHEBI:43474"/>
        <dbReference type="ChEBI" id="CHEBI:57791"/>
        <dbReference type="ChEBI" id="CHEBI:83900"/>
        <dbReference type="ChEBI" id="CHEBI:83905"/>
        <dbReference type="ChEBI" id="CHEBI:456216"/>
        <dbReference type="EC" id="6.3.2.13"/>
    </reaction>
</comment>
<dbReference type="AlphaFoldDB" id="A0A923IZG6"/>
<dbReference type="HAMAP" id="MF_00208">
    <property type="entry name" value="MurE"/>
    <property type="match status" value="1"/>
</dbReference>
<comment type="similarity">
    <text evidence="2 12">Belongs to the MurCDEF family. MurE subfamily.</text>
</comment>
<keyword evidence="8 12" id="KW-0133">Cell shape</keyword>
<feature type="domain" description="Mur ligase C-terminal" evidence="15">
    <location>
        <begin position="327"/>
        <end position="454"/>
    </location>
</feature>
<feature type="binding site" evidence="12">
    <location>
        <position position="456"/>
    </location>
    <ligand>
        <name>meso-2,6-diaminopimelate</name>
        <dbReference type="ChEBI" id="CHEBI:57791"/>
    </ligand>
</feature>
<keyword evidence="11 12" id="KW-0961">Cell wall biogenesis/degradation</keyword>
<evidence type="ECO:0000256" key="1">
    <source>
        <dbReference type="ARBA" id="ARBA00004752"/>
    </source>
</evidence>
<evidence type="ECO:0000259" key="14">
    <source>
        <dbReference type="Pfam" id="PF01225"/>
    </source>
</evidence>
<feature type="binding site" evidence="12">
    <location>
        <position position="187"/>
    </location>
    <ligand>
        <name>UDP-N-acetyl-alpha-D-muramoyl-L-alanyl-D-glutamate</name>
        <dbReference type="ChEBI" id="CHEBI:83900"/>
    </ligand>
</feature>
<dbReference type="SUPFAM" id="SSF63418">
    <property type="entry name" value="MurE/MurF N-terminal domain"/>
    <property type="match status" value="1"/>
</dbReference>
<dbReference type="GO" id="GO:0005524">
    <property type="term" value="F:ATP binding"/>
    <property type="evidence" value="ECO:0007669"/>
    <property type="project" value="UniProtKB-UniRule"/>
</dbReference>
<dbReference type="Pfam" id="PF08245">
    <property type="entry name" value="Mur_ligase_M"/>
    <property type="match status" value="1"/>
</dbReference>
<evidence type="ECO:0000256" key="3">
    <source>
        <dbReference type="ARBA" id="ARBA00022490"/>
    </source>
</evidence>
<feature type="domain" description="Mur ligase N-terminal catalytic" evidence="14">
    <location>
        <begin position="22"/>
        <end position="96"/>
    </location>
</feature>
<feature type="binding site" evidence="12">
    <location>
        <begin position="152"/>
        <end position="153"/>
    </location>
    <ligand>
        <name>UDP-N-acetyl-alpha-D-muramoyl-L-alanyl-D-glutamate</name>
        <dbReference type="ChEBI" id="CHEBI:83900"/>
    </ligand>
</feature>
<dbReference type="Gene3D" id="3.90.190.20">
    <property type="entry name" value="Mur ligase, C-terminal domain"/>
    <property type="match status" value="1"/>
</dbReference>
<organism evidence="17 18">
    <name type="scientific">Clostridium tetanomorphum</name>
    <dbReference type="NCBI Taxonomy" id="1553"/>
    <lineage>
        <taxon>Bacteria</taxon>
        <taxon>Bacillati</taxon>
        <taxon>Bacillota</taxon>
        <taxon>Clostridia</taxon>
        <taxon>Eubacteriales</taxon>
        <taxon>Clostridiaceae</taxon>
        <taxon>Clostridium</taxon>
    </lineage>
</organism>
<dbReference type="GO" id="GO:0004326">
    <property type="term" value="F:tetrahydrofolylpolyglutamate synthase activity"/>
    <property type="evidence" value="ECO:0007669"/>
    <property type="project" value="InterPro"/>
</dbReference>
<dbReference type="SUPFAM" id="SSF53244">
    <property type="entry name" value="MurD-like peptide ligases, peptide-binding domain"/>
    <property type="match status" value="1"/>
</dbReference>
<sequence length="482" mass="54471">MKLKEILKGLNYDILNGTDDIEINNIQYDSRKIEIGDMFFAIQGYSTDGHKYIPIAYKNGAKVVVCDKYIEDLPKCTVIKVQDSRKAMAEVASNFYGNPKDKLKIIGVTGTNGKTTSTFMIKSILEKAGFKVGLLGTIVNYIGNRKIHADRTTPESLEIHRLFKDMVEENVDYCVMEVSSHSLYLDRVYGINFSQAVFTNLTQDHLDFHKTFENYYKSKLLLFKNSKNSIINIDDKYGKRVYDDIPGSKSTYSIEEKSNLKAENIQMSARGVKFNIEYEGKSIDINIHIPGRYNILNALGSILACLNEGIDINSVKSGLESMSGVPGRCEIVTKDYNLGYEVIVDYAHTPDGLENILKTGREFTKGRLISVFGCGGDRDKTKRPIMGKIGTELSDLAIITSDNPRSEEPLDIIKDIKDGIKKDNYIVVENRRQAIKKAMEIARKDDVIVVAGKGHEDYQILKDKTIHFDEREIIKEIVEELY</sequence>
<dbReference type="RefSeq" id="WP_035144913.1">
    <property type="nucleotide sequence ID" value="NZ_JAAZWO010000002.1"/>
</dbReference>
<keyword evidence="18" id="KW-1185">Reference proteome</keyword>
<feature type="binding site" evidence="12">
    <location>
        <begin position="402"/>
        <end position="405"/>
    </location>
    <ligand>
        <name>meso-2,6-diaminopimelate</name>
        <dbReference type="ChEBI" id="CHEBI:57791"/>
    </ligand>
</feature>
<dbReference type="InterPro" id="IPR036615">
    <property type="entry name" value="Mur_ligase_C_dom_sf"/>
</dbReference>
<feature type="binding site" evidence="12">
    <location>
        <position position="378"/>
    </location>
    <ligand>
        <name>meso-2,6-diaminopimelate</name>
        <dbReference type="ChEBI" id="CHEBI:57791"/>
    </ligand>
</feature>
<dbReference type="PROSITE" id="PS01011">
    <property type="entry name" value="FOLYLPOLYGLU_SYNT_1"/>
    <property type="match status" value="1"/>
</dbReference>
<accession>A0A923IZG6</accession>
<dbReference type="GO" id="GO:0008360">
    <property type="term" value="P:regulation of cell shape"/>
    <property type="evidence" value="ECO:0007669"/>
    <property type="project" value="UniProtKB-KW"/>
</dbReference>
<dbReference type="GO" id="GO:0008765">
    <property type="term" value="F:UDP-N-acetylmuramoylalanyl-D-glutamate-2,6-diaminopimelate ligase activity"/>
    <property type="evidence" value="ECO:0007669"/>
    <property type="project" value="UniProtKB-UniRule"/>
</dbReference>
<dbReference type="NCBIfam" id="TIGR01085">
    <property type="entry name" value="murE"/>
    <property type="match status" value="1"/>
</dbReference>
<proteinExistence type="inferred from homology"/>
<dbReference type="PANTHER" id="PTHR23135">
    <property type="entry name" value="MUR LIGASE FAMILY MEMBER"/>
    <property type="match status" value="1"/>
</dbReference>
<dbReference type="Gene3D" id="3.40.1190.10">
    <property type="entry name" value="Mur-like, catalytic domain"/>
    <property type="match status" value="1"/>
</dbReference>
<feature type="short sequence motif" description="Meso-diaminopimelate recognition motif" evidence="12">
    <location>
        <begin position="402"/>
        <end position="405"/>
    </location>
</feature>
<dbReference type="InterPro" id="IPR036565">
    <property type="entry name" value="Mur-like_cat_sf"/>
</dbReference>
<feature type="binding site" evidence="12">
    <location>
        <position position="452"/>
    </location>
    <ligand>
        <name>meso-2,6-diaminopimelate</name>
        <dbReference type="ChEBI" id="CHEBI:57791"/>
    </ligand>
</feature>
<keyword evidence="7 12" id="KW-0067">ATP-binding</keyword>
<evidence type="ECO:0000256" key="7">
    <source>
        <dbReference type="ARBA" id="ARBA00022840"/>
    </source>
</evidence>
<comment type="function">
    <text evidence="12">Catalyzes the addition of meso-diaminopimelic acid to the nucleotide precursor UDP-N-acetylmuramoyl-L-alanyl-D-glutamate (UMAG) in the biosynthesis of bacterial cell-wall peptidoglycan.</text>
</comment>
<evidence type="ECO:0000256" key="5">
    <source>
        <dbReference type="ARBA" id="ARBA00022618"/>
    </source>
</evidence>
<evidence type="ECO:0000256" key="6">
    <source>
        <dbReference type="ARBA" id="ARBA00022741"/>
    </source>
</evidence>
<comment type="caution">
    <text evidence="17">The sequence shown here is derived from an EMBL/GenBank/DDBJ whole genome shotgun (WGS) entry which is preliminary data.</text>
</comment>
<dbReference type="EC" id="6.3.2.13" evidence="12"/>
<keyword evidence="3 12" id="KW-0963">Cytoplasm</keyword>